<protein>
    <submittedName>
        <fullName evidence="2">Uncharacterized protein</fullName>
    </submittedName>
</protein>
<dbReference type="EMBL" id="JAATIQ010000283">
    <property type="protein sequence ID" value="KAF4364318.1"/>
    <property type="molecule type" value="Genomic_DNA"/>
</dbReference>
<accession>A0A7J6F133</accession>
<evidence type="ECO:0000313" key="2">
    <source>
        <dbReference type="EMBL" id="KAF4364318.1"/>
    </source>
</evidence>
<comment type="caution">
    <text evidence="2">The sequence shown here is derived from an EMBL/GenBank/DDBJ whole genome shotgun (WGS) entry which is preliminary data.</text>
</comment>
<evidence type="ECO:0000313" key="3">
    <source>
        <dbReference type="Proteomes" id="UP000583929"/>
    </source>
</evidence>
<feature type="compositionally biased region" description="Polar residues" evidence="1">
    <location>
        <begin position="54"/>
        <end position="67"/>
    </location>
</feature>
<keyword evidence="3" id="KW-1185">Reference proteome</keyword>
<sequence length="67" mass="7847">MKSVTFRRGPRPLRRRQVQDKMIYESHRQGPPSAKSPSHVQDKMIYESHRQGPPSDSIQQFSPYIPL</sequence>
<dbReference type="Proteomes" id="UP000583929">
    <property type="component" value="Unassembled WGS sequence"/>
</dbReference>
<feature type="compositionally biased region" description="Basic and acidic residues" evidence="1">
    <location>
        <begin position="17"/>
        <end position="28"/>
    </location>
</feature>
<organism evidence="2 3">
    <name type="scientific">Cannabis sativa</name>
    <name type="common">Hemp</name>
    <name type="synonym">Marijuana</name>
    <dbReference type="NCBI Taxonomy" id="3483"/>
    <lineage>
        <taxon>Eukaryota</taxon>
        <taxon>Viridiplantae</taxon>
        <taxon>Streptophyta</taxon>
        <taxon>Embryophyta</taxon>
        <taxon>Tracheophyta</taxon>
        <taxon>Spermatophyta</taxon>
        <taxon>Magnoliopsida</taxon>
        <taxon>eudicotyledons</taxon>
        <taxon>Gunneridae</taxon>
        <taxon>Pentapetalae</taxon>
        <taxon>rosids</taxon>
        <taxon>fabids</taxon>
        <taxon>Rosales</taxon>
        <taxon>Cannabaceae</taxon>
        <taxon>Cannabis</taxon>
    </lineage>
</organism>
<gene>
    <name evidence="2" type="ORF">G4B88_003646</name>
</gene>
<feature type="region of interest" description="Disordered" evidence="1">
    <location>
        <begin position="1"/>
        <end position="67"/>
    </location>
</feature>
<dbReference type="AlphaFoldDB" id="A0A7J6F133"/>
<evidence type="ECO:0000256" key="1">
    <source>
        <dbReference type="SAM" id="MobiDB-lite"/>
    </source>
</evidence>
<name>A0A7J6F133_CANSA</name>
<reference evidence="2 3" key="1">
    <citation type="journal article" date="2020" name="bioRxiv">
        <title>Sequence and annotation of 42 cannabis genomes reveals extensive copy number variation in cannabinoid synthesis and pathogen resistance genes.</title>
        <authorList>
            <person name="Mckernan K.J."/>
            <person name="Helbert Y."/>
            <person name="Kane L.T."/>
            <person name="Ebling H."/>
            <person name="Zhang L."/>
            <person name="Liu B."/>
            <person name="Eaton Z."/>
            <person name="Mclaughlin S."/>
            <person name="Kingan S."/>
            <person name="Baybayan P."/>
            <person name="Concepcion G."/>
            <person name="Jordan M."/>
            <person name="Riva A."/>
            <person name="Barbazuk W."/>
            <person name="Harkins T."/>
        </authorList>
    </citation>
    <scope>NUCLEOTIDE SEQUENCE [LARGE SCALE GENOMIC DNA]</scope>
    <source>
        <strain evidence="3">cv. Jamaican Lion 4</strain>
        <tissue evidence="2">Leaf</tissue>
    </source>
</reference>
<proteinExistence type="predicted"/>
<feature type="compositionally biased region" description="Basic and acidic residues" evidence="1">
    <location>
        <begin position="40"/>
        <end position="50"/>
    </location>
</feature>